<dbReference type="KEGG" id="pzu:PHZ_c2597"/>
<dbReference type="Proteomes" id="UP000001868">
    <property type="component" value="Chromosome"/>
</dbReference>
<name>B4RH58_PHEZH</name>
<feature type="repeat" description="TPR" evidence="1">
    <location>
        <begin position="153"/>
        <end position="186"/>
    </location>
</feature>
<dbReference type="SUPFAM" id="SSF48452">
    <property type="entry name" value="TPR-like"/>
    <property type="match status" value="1"/>
</dbReference>
<proteinExistence type="predicted"/>
<dbReference type="OrthoDB" id="6193797at2"/>
<dbReference type="EMBL" id="CP000747">
    <property type="protein sequence ID" value="ACG79006.1"/>
    <property type="molecule type" value="Genomic_DNA"/>
</dbReference>
<dbReference type="SMART" id="SM00028">
    <property type="entry name" value="TPR"/>
    <property type="match status" value="4"/>
</dbReference>
<sequence>MSRSGAELADTTPDEGPAALVEAAALWLADGRIDEAADAARQAALLGASDERTWSVLAAALEAQDDVAGAYSACEEWLKVAADPQAAAPRMARLALRLGHNETAEYLLTPLMEAGGAEPAAVADLALAQAGLGAFDRAQETLKAGLTAAPGESLLWIVLGEVLALQGRQADCVVFFEEALRLDPASGRAKDGLADALLSIGERDRALVLGGEAVDEAPVRAIAQARRLLASGQLAEGWALHARAFETGPLVGKAAAPRWSPPEPLPGPILLLGEESVADEILLAHAVSDLIAAGHSAVLAVRPVWVELAGRSFPGASAVRLATRRLGRGVEHAAELVTPYMQEGRMIGAWTPLRSLPALYRATPAAFATRRPYLTADPERVAAWRSWLDGLGPGLKAGLIWRSALPDSFGAPPPPLGGLSLALTREGVEVVSLQDRGIMGEADWLRDAFGLRVHEAPGLDLKTLDDLAALACALDVVIGPPDGVTYLAAACGVRTWFLAPERHWAMLGQDEFPWFPEARAFRITPKGGWAAAMAELSDALDDLAG</sequence>
<dbReference type="Gene3D" id="1.25.40.10">
    <property type="entry name" value="Tetratricopeptide repeat domain"/>
    <property type="match status" value="1"/>
</dbReference>
<dbReference type="PROSITE" id="PS50005">
    <property type="entry name" value="TPR"/>
    <property type="match status" value="1"/>
</dbReference>
<organism evidence="2 3">
    <name type="scientific">Phenylobacterium zucineum (strain HLK1)</name>
    <dbReference type="NCBI Taxonomy" id="450851"/>
    <lineage>
        <taxon>Bacteria</taxon>
        <taxon>Pseudomonadati</taxon>
        <taxon>Pseudomonadota</taxon>
        <taxon>Alphaproteobacteria</taxon>
        <taxon>Caulobacterales</taxon>
        <taxon>Caulobacteraceae</taxon>
        <taxon>Phenylobacterium</taxon>
    </lineage>
</organism>
<dbReference type="InterPro" id="IPR011990">
    <property type="entry name" value="TPR-like_helical_dom_sf"/>
</dbReference>
<keyword evidence="3" id="KW-1185">Reference proteome</keyword>
<protein>
    <submittedName>
        <fullName evidence="2">Flagellin modification protein FlmG</fullName>
    </submittedName>
</protein>
<dbReference type="RefSeq" id="WP_012523144.1">
    <property type="nucleotide sequence ID" value="NC_011144.1"/>
</dbReference>
<accession>B4RH58</accession>
<dbReference type="InterPro" id="IPR019734">
    <property type="entry name" value="TPR_rpt"/>
</dbReference>
<evidence type="ECO:0000313" key="2">
    <source>
        <dbReference type="EMBL" id="ACG79006.1"/>
    </source>
</evidence>
<dbReference type="STRING" id="450851.PHZ_c2597"/>
<dbReference type="HOGENOM" id="CLU_010140_1_1_5"/>
<evidence type="ECO:0000256" key="1">
    <source>
        <dbReference type="PROSITE-ProRule" id="PRU00339"/>
    </source>
</evidence>
<gene>
    <name evidence="2" type="primary">flmG</name>
    <name evidence="2" type="ordered locus">PHZ_c2597</name>
</gene>
<keyword evidence="1" id="KW-0802">TPR repeat</keyword>
<evidence type="ECO:0000313" key="3">
    <source>
        <dbReference type="Proteomes" id="UP000001868"/>
    </source>
</evidence>
<reference evidence="2 3" key="1">
    <citation type="journal article" date="2008" name="BMC Genomics">
        <title>Complete genome of Phenylobacterium zucineum - a novel facultative intracellular bacterium isolated from human erythroleukemia cell line K562.</title>
        <authorList>
            <person name="Luo Y."/>
            <person name="Xu X."/>
            <person name="Ding Z."/>
            <person name="Liu Z."/>
            <person name="Zhang B."/>
            <person name="Yan Z."/>
            <person name="Sun J."/>
            <person name="Hu S."/>
            <person name="Hu X."/>
        </authorList>
    </citation>
    <scope>NUCLEOTIDE SEQUENCE [LARGE SCALE GENOMIC DNA]</scope>
    <source>
        <strain evidence="2 3">HLK1</strain>
    </source>
</reference>
<keyword evidence="2" id="KW-0969">Cilium</keyword>
<keyword evidence="2" id="KW-0282">Flagellum</keyword>
<keyword evidence="2" id="KW-0966">Cell projection</keyword>
<dbReference type="AlphaFoldDB" id="B4RH58"/>
<dbReference type="eggNOG" id="COG0457">
    <property type="taxonomic scope" value="Bacteria"/>
</dbReference>
<dbReference type="SUPFAM" id="SSF53756">
    <property type="entry name" value="UDP-Glycosyltransferase/glycogen phosphorylase"/>
    <property type="match status" value="1"/>
</dbReference>